<evidence type="ECO:0000313" key="3">
    <source>
        <dbReference type="Proteomes" id="UP000282125"/>
    </source>
</evidence>
<dbReference type="NCBIfam" id="NF005677">
    <property type="entry name" value="PRK07471.1"/>
    <property type="match status" value="1"/>
</dbReference>
<dbReference type="RefSeq" id="WP_124966646.1">
    <property type="nucleotide sequence ID" value="NZ_RRAZ01000044.1"/>
</dbReference>
<keyword evidence="2" id="KW-0548">Nucleotidyltransferase</keyword>
<protein>
    <submittedName>
        <fullName evidence="2">DNA polymerase III subunit delta</fullName>
        <ecNumber evidence="2">2.7.7.7</ecNumber>
    </submittedName>
</protein>
<dbReference type="AlphaFoldDB" id="A0A3P3D7F4"/>
<dbReference type="OrthoDB" id="9811073at2"/>
<dbReference type="EC" id="2.7.7.7" evidence="2"/>
<gene>
    <name evidence="2" type="ORF">EG244_18475</name>
</gene>
<dbReference type="GO" id="GO:0003887">
    <property type="term" value="F:DNA-directed DNA polymerase activity"/>
    <property type="evidence" value="ECO:0007669"/>
    <property type="project" value="UniProtKB-EC"/>
</dbReference>
<name>A0A3P3D7F4_9RHOB</name>
<dbReference type="PANTHER" id="PTHR11669:SF8">
    <property type="entry name" value="DNA POLYMERASE III SUBUNIT DELTA"/>
    <property type="match status" value="1"/>
</dbReference>
<dbReference type="GO" id="GO:0009360">
    <property type="term" value="C:DNA polymerase III complex"/>
    <property type="evidence" value="ECO:0007669"/>
    <property type="project" value="TreeGrafter"/>
</dbReference>
<dbReference type="Pfam" id="PF13177">
    <property type="entry name" value="DNA_pol3_delta2"/>
    <property type="match status" value="1"/>
</dbReference>
<keyword evidence="3" id="KW-1185">Reference proteome</keyword>
<reference evidence="2 3" key="1">
    <citation type="submission" date="2018-11" db="EMBL/GenBank/DDBJ databases">
        <title>Gemmobacter sp. nov., YIM 102744-1 draft genome.</title>
        <authorList>
            <person name="Li G."/>
            <person name="Jiang Y."/>
        </authorList>
    </citation>
    <scope>NUCLEOTIDE SEQUENCE [LARGE SCALE GENOMIC DNA]</scope>
    <source>
        <strain evidence="2 3">YIM 102744-1</strain>
    </source>
</reference>
<dbReference type="PANTHER" id="PTHR11669">
    <property type="entry name" value="REPLICATION FACTOR C / DNA POLYMERASE III GAMMA-TAU SUBUNIT"/>
    <property type="match status" value="1"/>
</dbReference>
<keyword evidence="2" id="KW-0808">Transferase</keyword>
<dbReference type="EMBL" id="RRAZ01000044">
    <property type="protein sequence ID" value="RRH69382.1"/>
    <property type="molecule type" value="Genomic_DNA"/>
</dbReference>
<accession>A0A3P3D7F4</accession>
<dbReference type="InterPro" id="IPR050238">
    <property type="entry name" value="DNA_Rep/Repair_Clamp_Loader"/>
</dbReference>
<sequence>MARDPHSDDLPEPDRTDGAPHPRDVHILRGQDRAEAAFLEAFNSGRLHHGWLLTGPKGVGKATLAWRIARFLLSQPGPEAAGGFFAPEVPQSLSTPPDSPVARRLSALSEPRLFLLRRAPNDKGDALSRDITVGEVRKLKSFFALSSADGGRRVAIVDAADDMNPAAANALLKLLEEPPEGAVILLISHQPARLLPTIRSRCRVLSLAPLGAEDVGTILMENGIEAENPVALAELSGGSAGAALRIAALDGEGLYAKLIRLFSTLPDLARSNALAIAESTAGRGKEGQFDLTLELIDLFLARLARAGATRQLPPEAAGGEGQLFARLCPDPAMARTWAELAQTLGIRARQGRAVNLDPAALVMDMFLKINDAAKGLRQ</sequence>
<dbReference type="InterPro" id="IPR027417">
    <property type="entry name" value="P-loop_NTPase"/>
</dbReference>
<proteinExistence type="predicted"/>
<evidence type="ECO:0000256" key="1">
    <source>
        <dbReference type="SAM" id="MobiDB-lite"/>
    </source>
</evidence>
<feature type="region of interest" description="Disordered" evidence="1">
    <location>
        <begin position="1"/>
        <end position="23"/>
    </location>
</feature>
<dbReference type="GO" id="GO:0006261">
    <property type="term" value="P:DNA-templated DNA replication"/>
    <property type="evidence" value="ECO:0007669"/>
    <property type="project" value="TreeGrafter"/>
</dbReference>
<evidence type="ECO:0000313" key="2">
    <source>
        <dbReference type="EMBL" id="RRH69382.1"/>
    </source>
</evidence>
<organism evidence="2 3">
    <name type="scientific">Falsigemmobacter faecalis</name>
    <dbReference type="NCBI Taxonomy" id="2488730"/>
    <lineage>
        <taxon>Bacteria</taxon>
        <taxon>Pseudomonadati</taxon>
        <taxon>Pseudomonadota</taxon>
        <taxon>Alphaproteobacteria</taxon>
        <taxon>Rhodobacterales</taxon>
        <taxon>Paracoccaceae</taxon>
        <taxon>Falsigemmobacter</taxon>
    </lineage>
</organism>
<dbReference type="SUPFAM" id="SSF52540">
    <property type="entry name" value="P-loop containing nucleoside triphosphate hydrolases"/>
    <property type="match status" value="1"/>
</dbReference>
<dbReference type="Gene3D" id="3.40.50.300">
    <property type="entry name" value="P-loop containing nucleotide triphosphate hydrolases"/>
    <property type="match status" value="1"/>
</dbReference>
<dbReference type="Proteomes" id="UP000282125">
    <property type="component" value="Unassembled WGS sequence"/>
</dbReference>
<comment type="caution">
    <text evidence="2">The sequence shown here is derived from an EMBL/GenBank/DDBJ whole genome shotgun (WGS) entry which is preliminary data.</text>
</comment>